<keyword evidence="2" id="KW-0813">Transport</keyword>
<comment type="similarity">
    <text evidence="2">Belongs to the TonB-dependent receptor family.</text>
</comment>
<dbReference type="Gene3D" id="2.170.130.10">
    <property type="entry name" value="TonB-dependent receptor, plug domain"/>
    <property type="match status" value="1"/>
</dbReference>
<evidence type="ECO:0000313" key="6">
    <source>
        <dbReference type="Proteomes" id="UP001485459"/>
    </source>
</evidence>
<evidence type="ECO:0000256" key="3">
    <source>
        <dbReference type="SAM" id="SignalP"/>
    </source>
</evidence>
<protein>
    <submittedName>
        <fullName evidence="5">TonB-dependent receptor plug domain-containing protein</fullName>
    </submittedName>
</protein>
<feature type="domain" description="TonB-dependent receptor plug" evidence="4">
    <location>
        <begin position="117"/>
        <end position="220"/>
    </location>
</feature>
<dbReference type="EMBL" id="CP149822">
    <property type="protein sequence ID" value="WZN43260.1"/>
    <property type="molecule type" value="Genomic_DNA"/>
</dbReference>
<dbReference type="InterPro" id="IPR039426">
    <property type="entry name" value="TonB-dep_rcpt-like"/>
</dbReference>
<accession>A0ABZ2YTY4</accession>
<name>A0ABZ2YTY4_9BACT</name>
<evidence type="ECO:0000256" key="1">
    <source>
        <dbReference type="ARBA" id="ARBA00022729"/>
    </source>
</evidence>
<keyword evidence="2" id="KW-1134">Transmembrane beta strand</keyword>
<dbReference type="InterPro" id="IPR037066">
    <property type="entry name" value="Plug_dom_sf"/>
</dbReference>
<dbReference type="InterPro" id="IPR012910">
    <property type="entry name" value="Plug_dom"/>
</dbReference>
<dbReference type="Pfam" id="PF07715">
    <property type="entry name" value="Plug"/>
    <property type="match status" value="1"/>
</dbReference>
<evidence type="ECO:0000259" key="4">
    <source>
        <dbReference type="Pfam" id="PF07715"/>
    </source>
</evidence>
<feature type="signal peptide" evidence="3">
    <location>
        <begin position="1"/>
        <end position="23"/>
    </location>
</feature>
<sequence length="221" mass="22456">MWKLFRGSGLLLVLLLTGFAAMAQSGKSLKGKITDVKGQPIPGANVAVKGTSQGTASSATGEFTLTVPADAVLVISAMGFASQEVSVAGKNEINVSLEESSKGLDEVVVVGYGTQKKGDVTAAISTVNTKNLEKQPAGNIGTMLQGQAAGVIVSSGTGDPAASPKVMVRGLNSINNDNPLYVVDGIPQTFIYDVNPNDIESISVLKDASAATIYGARAAGA</sequence>
<dbReference type="PANTHER" id="PTHR30069">
    <property type="entry name" value="TONB-DEPENDENT OUTER MEMBRANE RECEPTOR"/>
    <property type="match status" value="1"/>
</dbReference>
<dbReference type="SUPFAM" id="SSF49464">
    <property type="entry name" value="Carboxypeptidase regulatory domain-like"/>
    <property type="match status" value="1"/>
</dbReference>
<keyword evidence="5" id="KW-0675">Receptor</keyword>
<evidence type="ECO:0000313" key="5">
    <source>
        <dbReference type="EMBL" id="WZN43260.1"/>
    </source>
</evidence>
<dbReference type="Proteomes" id="UP001485459">
    <property type="component" value="Chromosome"/>
</dbReference>
<keyword evidence="2" id="KW-0998">Cell outer membrane</keyword>
<dbReference type="Pfam" id="PF13715">
    <property type="entry name" value="CarbopepD_reg_2"/>
    <property type="match status" value="1"/>
</dbReference>
<keyword evidence="2" id="KW-0472">Membrane</keyword>
<reference evidence="6" key="1">
    <citation type="submission" date="2024-03" db="EMBL/GenBank/DDBJ databases">
        <title>Chitinophaga horti sp. nov., isolated from garden soil.</title>
        <authorList>
            <person name="Lee D.S."/>
            <person name="Han D.M."/>
            <person name="Baek J.H."/>
            <person name="Choi D.G."/>
            <person name="Jeon J.H."/>
            <person name="Jeon C.O."/>
        </authorList>
    </citation>
    <scope>NUCLEOTIDE SEQUENCE [LARGE SCALE GENOMIC DNA]</scope>
    <source>
        <strain evidence="6">GPA1</strain>
    </source>
</reference>
<dbReference type="PROSITE" id="PS52016">
    <property type="entry name" value="TONB_DEPENDENT_REC_3"/>
    <property type="match status" value="1"/>
</dbReference>
<keyword evidence="6" id="KW-1185">Reference proteome</keyword>
<comment type="subcellular location">
    <subcellularLocation>
        <location evidence="2">Cell outer membrane</location>
        <topology evidence="2">Multi-pass membrane protein</topology>
    </subcellularLocation>
</comment>
<dbReference type="PANTHER" id="PTHR30069:SF29">
    <property type="entry name" value="HEMOGLOBIN AND HEMOGLOBIN-HAPTOGLOBIN-BINDING PROTEIN 1-RELATED"/>
    <property type="match status" value="1"/>
</dbReference>
<dbReference type="InterPro" id="IPR008969">
    <property type="entry name" value="CarboxyPept-like_regulatory"/>
</dbReference>
<organism evidence="5 6">
    <name type="scientific">Chitinophaga pollutisoli</name>
    <dbReference type="NCBI Taxonomy" id="3133966"/>
    <lineage>
        <taxon>Bacteria</taxon>
        <taxon>Pseudomonadati</taxon>
        <taxon>Bacteroidota</taxon>
        <taxon>Chitinophagia</taxon>
        <taxon>Chitinophagales</taxon>
        <taxon>Chitinophagaceae</taxon>
        <taxon>Chitinophaga</taxon>
    </lineage>
</organism>
<keyword evidence="2" id="KW-0812">Transmembrane</keyword>
<dbReference type="Gene3D" id="2.60.40.1120">
    <property type="entry name" value="Carboxypeptidase-like, regulatory domain"/>
    <property type="match status" value="1"/>
</dbReference>
<keyword evidence="1 3" id="KW-0732">Signal</keyword>
<dbReference type="RefSeq" id="WP_341838077.1">
    <property type="nucleotide sequence ID" value="NZ_CP149822.1"/>
</dbReference>
<dbReference type="SUPFAM" id="SSF56935">
    <property type="entry name" value="Porins"/>
    <property type="match status" value="1"/>
</dbReference>
<feature type="chain" id="PRO_5046606816" evidence="3">
    <location>
        <begin position="24"/>
        <end position="221"/>
    </location>
</feature>
<gene>
    <name evidence="5" type="ORF">WJU16_09475</name>
</gene>
<proteinExistence type="inferred from homology"/>
<evidence type="ECO:0000256" key="2">
    <source>
        <dbReference type="PROSITE-ProRule" id="PRU01360"/>
    </source>
</evidence>